<gene>
    <name evidence="3" type="ORF">PVAP13_1KG387910</name>
</gene>
<proteinExistence type="inferred from homology"/>
<evidence type="ECO:0000256" key="1">
    <source>
        <dbReference type="ARBA" id="ARBA00034773"/>
    </source>
</evidence>
<organism evidence="3 4">
    <name type="scientific">Panicum virgatum</name>
    <name type="common">Blackwell switchgrass</name>
    <dbReference type="NCBI Taxonomy" id="38727"/>
    <lineage>
        <taxon>Eukaryota</taxon>
        <taxon>Viridiplantae</taxon>
        <taxon>Streptophyta</taxon>
        <taxon>Embryophyta</taxon>
        <taxon>Tracheophyta</taxon>
        <taxon>Spermatophyta</taxon>
        <taxon>Magnoliopsida</taxon>
        <taxon>Liliopsida</taxon>
        <taxon>Poales</taxon>
        <taxon>Poaceae</taxon>
        <taxon>PACMAD clade</taxon>
        <taxon>Panicoideae</taxon>
        <taxon>Panicodae</taxon>
        <taxon>Paniceae</taxon>
        <taxon>Panicinae</taxon>
        <taxon>Panicum</taxon>
        <taxon>Panicum sect. Hiantes</taxon>
    </lineage>
</organism>
<dbReference type="EMBL" id="CM029037">
    <property type="protein sequence ID" value="KAG2659981.1"/>
    <property type="molecule type" value="Genomic_DNA"/>
</dbReference>
<dbReference type="PANTHER" id="PTHR46525:SF10">
    <property type="entry name" value="SENESCENCE REGULATOR"/>
    <property type="match status" value="1"/>
</dbReference>
<evidence type="ECO:0000256" key="2">
    <source>
        <dbReference type="SAM" id="MobiDB-lite"/>
    </source>
</evidence>
<dbReference type="PANTHER" id="PTHR46525">
    <property type="entry name" value="EMB|CAB72159.1"/>
    <property type="match status" value="1"/>
</dbReference>
<reference evidence="3" key="1">
    <citation type="submission" date="2020-05" db="EMBL/GenBank/DDBJ databases">
        <title>WGS assembly of Panicum virgatum.</title>
        <authorList>
            <person name="Lovell J.T."/>
            <person name="Jenkins J."/>
            <person name="Shu S."/>
            <person name="Juenger T.E."/>
            <person name="Schmutz J."/>
        </authorList>
    </citation>
    <scope>NUCLEOTIDE SEQUENCE</scope>
    <source>
        <strain evidence="3">AP13</strain>
    </source>
</reference>
<evidence type="ECO:0000313" key="4">
    <source>
        <dbReference type="Proteomes" id="UP000823388"/>
    </source>
</evidence>
<evidence type="ECO:0000313" key="3">
    <source>
        <dbReference type="EMBL" id="KAG2659981.1"/>
    </source>
</evidence>
<dbReference type="AlphaFoldDB" id="A0A8T0XES5"/>
<comment type="similarity">
    <text evidence="1">Belongs to the senescence regulator S40 family.</text>
</comment>
<sequence length="270" mass="27917">MLIRLSETKTHWAHHLYRPPVVHQRGGTSLTQLAASWAQRAAARARISDPGVAQAALSVSTRFQLSAPPASASAYKSAAQPPAHALIPPPSLSSSPLHAGASSPPPIPPGSRARGRRPRSARTSTGVGEEFDESDIWGALAPSAAPAPRARQLPVAAAARKAAPALAGAAGRAAHGSLPVNIPDWSKILAGEYRAHHTGSAAAAGDDWEVDDGVGVGDDEDAAADGVIPPHELAWRRRAASLSVHEGGGGVGRTLKVRDAVWKRTTGFQD</sequence>
<feature type="region of interest" description="Disordered" evidence="2">
    <location>
        <begin position="81"/>
        <end position="134"/>
    </location>
</feature>
<feature type="compositionally biased region" description="Low complexity" evidence="2">
    <location>
        <begin position="81"/>
        <end position="102"/>
    </location>
</feature>
<keyword evidence="4" id="KW-1185">Reference proteome</keyword>
<accession>A0A8T0XES5</accession>
<dbReference type="Proteomes" id="UP000823388">
    <property type="component" value="Chromosome 1K"/>
</dbReference>
<protein>
    <submittedName>
        <fullName evidence="3">Uncharacterized protein</fullName>
    </submittedName>
</protein>
<comment type="caution">
    <text evidence="3">The sequence shown here is derived from an EMBL/GenBank/DDBJ whole genome shotgun (WGS) entry which is preliminary data.</text>
</comment>
<dbReference type="GO" id="GO:0010150">
    <property type="term" value="P:leaf senescence"/>
    <property type="evidence" value="ECO:0007669"/>
    <property type="project" value="UniProtKB-ARBA"/>
</dbReference>
<dbReference type="InterPro" id="IPR007608">
    <property type="entry name" value="Senescence_reg_S40"/>
</dbReference>
<dbReference type="Pfam" id="PF04520">
    <property type="entry name" value="Senescence_reg"/>
    <property type="match status" value="1"/>
</dbReference>
<name>A0A8T0XES5_PANVG</name>